<dbReference type="OrthoDB" id="9815027at2"/>
<keyword evidence="1" id="KW-0479">Metal-binding</keyword>
<dbReference type="InterPro" id="IPR052349">
    <property type="entry name" value="Metallo-hydrolase_Enzymes"/>
</dbReference>
<reference evidence="4 5" key="1">
    <citation type="journal article" date="2015" name="J. Biotechnol.">
        <title>Complete genome sequence of Paenibacillus beijingensis 7188(T) (=DSM 24997(T)), a novel rhizobacterium from jujube garden soil.</title>
        <authorList>
            <person name="Kwak Y."/>
            <person name="Shin J.H."/>
        </authorList>
    </citation>
    <scope>NUCLEOTIDE SEQUENCE [LARGE SCALE GENOMIC DNA]</scope>
    <source>
        <strain evidence="4 5">DSM 24997</strain>
    </source>
</reference>
<dbReference type="NCBIfam" id="NF006685">
    <property type="entry name" value="PRK09230.1"/>
    <property type="match status" value="1"/>
</dbReference>
<dbReference type="SUPFAM" id="SSF51556">
    <property type="entry name" value="Metallo-dependent hydrolases"/>
    <property type="match status" value="1"/>
</dbReference>
<organism evidence="4 5">
    <name type="scientific">Paenibacillus beijingensis</name>
    <dbReference type="NCBI Taxonomy" id="1126833"/>
    <lineage>
        <taxon>Bacteria</taxon>
        <taxon>Bacillati</taxon>
        <taxon>Bacillota</taxon>
        <taxon>Bacilli</taxon>
        <taxon>Bacillales</taxon>
        <taxon>Paenibacillaceae</taxon>
        <taxon>Paenibacillus</taxon>
    </lineage>
</organism>
<dbReference type="STRING" id="1126833.VN24_09845"/>
<dbReference type="PANTHER" id="PTHR32027">
    <property type="entry name" value="CYTOSINE DEAMINASE"/>
    <property type="match status" value="1"/>
</dbReference>
<dbReference type="HOGENOM" id="CLU_031758_0_1_9"/>
<name>A0A0D5NHU0_9BACL</name>
<evidence type="ECO:0000313" key="4">
    <source>
        <dbReference type="EMBL" id="AJY74836.1"/>
    </source>
</evidence>
<keyword evidence="2 4" id="KW-0378">Hydrolase</keyword>
<accession>A0A0D5NHU0</accession>
<evidence type="ECO:0000313" key="5">
    <source>
        <dbReference type="Proteomes" id="UP000032633"/>
    </source>
</evidence>
<dbReference type="GO" id="GO:0004131">
    <property type="term" value="F:cytosine deaminase activity"/>
    <property type="evidence" value="ECO:0007669"/>
    <property type="project" value="UniProtKB-EC"/>
</dbReference>
<reference evidence="5" key="2">
    <citation type="submission" date="2015-03" db="EMBL/GenBank/DDBJ databases">
        <title>Genome sequence of Paenibacillus beijingensis strain DSM 24997T.</title>
        <authorList>
            <person name="Kwak Y."/>
            <person name="Shin J.-H."/>
        </authorList>
    </citation>
    <scope>NUCLEOTIDE SEQUENCE [LARGE SCALE GENOMIC DNA]</scope>
    <source>
        <strain evidence="5">DSM 24997</strain>
    </source>
</reference>
<dbReference type="InterPro" id="IPR032466">
    <property type="entry name" value="Metal_Hydrolase"/>
</dbReference>
<dbReference type="PANTHER" id="PTHR32027:SF0">
    <property type="entry name" value="CYTOSINE DEAMINASE"/>
    <property type="match status" value="1"/>
</dbReference>
<feature type="domain" description="Amidohydrolase 3" evidence="3">
    <location>
        <begin position="52"/>
        <end position="412"/>
    </location>
</feature>
<dbReference type="Gene3D" id="3.20.20.140">
    <property type="entry name" value="Metal-dependent hydrolases"/>
    <property type="match status" value="1"/>
</dbReference>
<dbReference type="GO" id="GO:0006209">
    <property type="term" value="P:cytosine catabolic process"/>
    <property type="evidence" value="ECO:0007669"/>
    <property type="project" value="TreeGrafter"/>
</dbReference>
<dbReference type="InterPro" id="IPR013108">
    <property type="entry name" value="Amidohydro_3"/>
</dbReference>
<dbReference type="KEGG" id="pbj:VN24_09845"/>
<dbReference type="AlphaFoldDB" id="A0A0D5NHU0"/>
<dbReference type="PATRIC" id="fig|1126833.4.peg.2174"/>
<dbReference type="GO" id="GO:0035888">
    <property type="term" value="F:isoguanine deaminase activity"/>
    <property type="evidence" value="ECO:0007669"/>
    <property type="project" value="TreeGrafter"/>
</dbReference>
<dbReference type="InterPro" id="IPR011059">
    <property type="entry name" value="Metal-dep_hydrolase_composite"/>
</dbReference>
<dbReference type="NCBIfam" id="NF005748">
    <property type="entry name" value="PRK07572.1"/>
    <property type="match status" value="1"/>
</dbReference>
<gene>
    <name evidence="4" type="ORF">VN24_09845</name>
</gene>
<proteinExistence type="predicted"/>
<dbReference type="EMBL" id="CP011058">
    <property type="protein sequence ID" value="AJY74836.1"/>
    <property type="molecule type" value="Genomic_DNA"/>
</dbReference>
<dbReference type="CDD" id="cd01293">
    <property type="entry name" value="Bact_CD"/>
    <property type="match status" value="1"/>
</dbReference>
<dbReference type="Gene3D" id="2.30.40.10">
    <property type="entry name" value="Urease, subunit C, domain 1"/>
    <property type="match status" value="1"/>
</dbReference>
<dbReference type="SUPFAM" id="SSF51338">
    <property type="entry name" value="Composite domain of metallo-dependent hydrolases"/>
    <property type="match status" value="1"/>
</dbReference>
<dbReference type="Pfam" id="PF07969">
    <property type="entry name" value="Amidohydro_3"/>
    <property type="match status" value="1"/>
</dbReference>
<dbReference type="RefSeq" id="WP_045670269.1">
    <property type="nucleotide sequence ID" value="NZ_CP011058.1"/>
</dbReference>
<sequence length="442" mass="49207">MELLVKHARLLNRKGLYQIAVHEGKIASIQEEEAGSITDVGDRVYSPEHLEQVIDAEGLLLLPPYVESHIHLDAVLTAGEPRWNESGTLFEGIQIWSERKPFLTEEDIRQRALLALQWLAGQGVLHVRTHVDICDPQLTALKSLLALKNEVSSWVNVQIVAFPQMGICSYPNGAELLEEALKLGADAAGAIPHYEFTREDGVQSLHILFELAQKYDKLIDVHCDEIDDEQSRFVEVLAALAYRTGLKERVTASHTTAMHSYSNAYVSKLMNLLKLSEINFVANPLVNTHLQGRFDPYPKRRGMTRIKELLGAGLNVSLGTDCIIDPWYPLGNGNMLQVANMALHVGHMTGNQEIPLGVHMVTEGGARSLNIMEGYGIEVGKPANFIIADGQDPWELIRRMPVTRHVVYRGKRIASTNPSETALYIGETSQSIDLRNPFIRSS</sequence>
<dbReference type="FunFam" id="3.20.20.140:FF:000019">
    <property type="entry name" value="Cytosine deaminase"/>
    <property type="match status" value="1"/>
</dbReference>
<evidence type="ECO:0000256" key="1">
    <source>
        <dbReference type="ARBA" id="ARBA00022723"/>
    </source>
</evidence>
<dbReference type="GO" id="GO:0046872">
    <property type="term" value="F:metal ion binding"/>
    <property type="evidence" value="ECO:0007669"/>
    <property type="project" value="UniProtKB-KW"/>
</dbReference>
<evidence type="ECO:0000259" key="3">
    <source>
        <dbReference type="Pfam" id="PF07969"/>
    </source>
</evidence>
<dbReference type="Proteomes" id="UP000032633">
    <property type="component" value="Chromosome"/>
</dbReference>
<keyword evidence="5" id="KW-1185">Reference proteome</keyword>
<evidence type="ECO:0000256" key="2">
    <source>
        <dbReference type="ARBA" id="ARBA00022801"/>
    </source>
</evidence>
<protein>
    <submittedName>
        <fullName evidence="4">Cytosine deaminase</fullName>
        <ecNumber evidence="4">3.5.4.1</ecNumber>
    </submittedName>
</protein>
<dbReference type="EC" id="3.5.4.1" evidence="4"/>